<keyword evidence="6" id="KW-0282">Flagellum</keyword>
<accession>A0A0Q3WSG1</accession>
<comment type="similarity">
    <text evidence="1 2">Belongs to the flagella basal body rod proteins family.</text>
</comment>
<protein>
    <submittedName>
        <fullName evidence="6">Flagellar biosynthesis protein FlgG</fullName>
    </submittedName>
</protein>
<dbReference type="InterPro" id="IPR037925">
    <property type="entry name" value="FlgE/F/G-like"/>
</dbReference>
<dbReference type="SUPFAM" id="SSF117143">
    <property type="entry name" value="Flagellar hook protein flgE"/>
    <property type="match status" value="1"/>
</dbReference>
<feature type="domain" description="Flagellar basal body rod protein N-terminal" evidence="3">
    <location>
        <begin position="7"/>
        <end position="35"/>
    </location>
</feature>
<organism evidence="6 7">
    <name type="scientific">Heyndrickxia shackletonii</name>
    <dbReference type="NCBI Taxonomy" id="157838"/>
    <lineage>
        <taxon>Bacteria</taxon>
        <taxon>Bacillati</taxon>
        <taxon>Bacillota</taxon>
        <taxon>Bacilli</taxon>
        <taxon>Bacillales</taxon>
        <taxon>Bacillaceae</taxon>
        <taxon>Heyndrickxia</taxon>
    </lineage>
</organism>
<evidence type="ECO:0000259" key="3">
    <source>
        <dbReference type="Pfam" id="PF00460"/>
    </source>
</evidence>
<evidence type="ECO:0000259" key="5">
    <source>
        <dbReference type="Pfam" id="PF22692"/>
    </source>
</evidence>
<evidence type="ECO:0000256" key="1">
    <source>
        <dbReference type="ARBA" id="ARBA00009677"/>
    </source>
</evidence>
<dbReference type="Pfam" id="PF00460">
    <property type="entry name" value="Flg_bb_rod"/>
    <property type="match status" value="1"/>
</dbReference>
<dbReference type="GO" id="GO:0071978">
    <property type="term" value="P:bacterial-type flagellum-dependent swarming motility"/>
    <property type="evidence" value="ECO:0007669"/>
    <property type="project" value="TreeGrafter"/>
</dbReference>
<dbReference type="OrthoDB" id="9804559at2"/>
<evidence type="ECO:0000259" key="4">
    <source>
        <dbReference type="Pfam" id="PF06429"/>
    </source>
</evidence>
<reference evidence="6 7" key="1">
    <citation type="submission" date="2015-09" db="EMBL/GenBank/DDBJ databases">
        <title>Genome sequencing project for genomic taxonomy and phylogenomics of Bacillus-like bacteria.</title>
        <authorList>
            <person name="Liu B."/>
            <person name="Wang J."/>
            <person name="Zhu Y."/>
            <person name="Liu G."/>
            <person name="Chen Q."/>
            <person name="Chen Z."/>
            <person name="Lan J."/>
            <person name="Che J."/>
            <person name="Ge C."/>
            <person name="Shi H."/>
            <person name="Pan Z."/>
            <person name="Liu X."/>
        </authorList>
    </citation>
    <scope>NUCLEOTIDE SEQUENCE [LARGE SCALE GENOMIC DNA]</scope>
    <source>
        <strain evidence="6 7">LMG 18435</strain>
    </source>
</reference>
<dbReference type="NCBIfam" id="TIGR03506">
    <property type="entry name" value="FlgEFG_subfam"/>
    <property type="match status" value="1"/>
</dbReference>
<dbReference type="InterPro" id="IPR001444">
    <property type="entry name" value="Flag_bb_rod_N"/>
</dbReference>
<sequence length="276" mass="30655">MNRSMIVASNTLNQLQKQLDIISNNMANIDTNGFKKREATFSDLLFQQFNNQLDTKKEIGRNTALGIRLGTGAKIAQSQMLLTQGNVKETKRPLDIAFTTENQFLKVLTNENGQSEVRYTRDGNLSLSPVGNNEVMLVNSSGYPILDENNKMITFPKNAESYTITSQGNLQVKLDNGQTRSFNLGVITVNKPQFFEQYGDNLIGLPNNGVTGTNVFTNMVGQSRNNISIQQGALEGSNVNLGQEMTELINVQRNYQFQSRAITISDQMMGLVNGLR</sequence>
<keyword evidence="6" id="KW-0966">Cell projection</keyword>
<dbReference type="InterPro" id="IPR053967">
    <property type="entry name" value="LlgE_F_G-like_D1"/>
</dbReference>
<dbReference type="GO" id="GO:0009425">
    <property type="term" value="C:bacterial-type flagellum basal body"/>
    <property type="evidence" value="ECO:0007669"/>
    <property type="project" value="UniProtKB-SubCell"/>
</dbReference>
<evidence type="ECO:0000256" key="2">
    <source>
        <dbReference type="RuleBase" id="RU362116"/>
    </source>
</evidence>
<dbReference type="PATRIC" id="fig|157838.3.peg.4189"/>
<dbReference type="RefSeq" id="WP_055741389.1">
    <property type="nucleotide sequence ID" value="NZ_JAAIWL010000022.1"/>
</dbReference>
<dbReference type="PROSITE" id="PS00588">
    <property type="entry name" value="FLAGELLA_BB_ROD"/>
    <property type="match status" value="1"/>
</dbReference>
<dbReference type="AlphaFoldDB" id="A0A0Q3WSG1"/>
<dbReference type="PANTHER" id="PTHR30435">
    <property type="entry name" value="FLAGELLAR PROTEIN"/>
    <property type="match status" value="1"/>
</dbReference>
<dbReference type="InterPro" id="IPR019776">
    <property type="entry name" value="Flagellar_basal_body_rod_CS"/>
</dbReference>
<keyword evidence="6" id="KW-0969">Cilium</keyword>
<dbReference type="Pfam" id="PF06429">
    <property type="entry name" value="Flg_bbr_C"/>
    <property type="match status" value="1"/>
</dbReference>
<dbReference type="STRING" id="157838.AN964_18950"/>
<evidence type="ECO:0000313" key="6">
    <source>
        <dbReference type="EMBL" id="KQL51090.1"/>
    </source>
</evidence>
<dbReference type="PANTHER" id="PTHR30435:SF19">
    <property type="entry name" value="FLAGELLAR BASAL-BODY ROD PROTEIN FLGG"/>
    <property type="match status" value="1"/>
</dbReference>
<proteinExistence type="inferred from homology"/>
<name>A0A0Q3WSG1_9BACI</name>
<feature type="domain" description="Flagellar hook protein FlgE/F/G-like D1" evidence="5">
    <location>
        <begin position="104"/>
        <end position="171"/>
    </location>
</feature>
<dbReference type="Pfam" id="PF22692">
    <property type="entry name" value="LlgE_F_G_D1"/>
    <property type="match status" value="1"/>
</dbReference>
<evidence type="ECO:0000313" key="7">
    <source>
        <dbReference type="Proteomes" id="UP000051888"/>
    </source>
</evidence>
<gene>
    <name evidence="6" type="ORF">AN964_18950</name>
</gene>
<feature type="domain" description="Flagellar basal-body/hook protein C-terminal" evidence="4">
    <location>
        <begin position="230"/>
        <end position="273"/>
    </location>
</feature>
<keyword evidence="7" id="KW-1185">Reference proteome</keyword>
<dbReference type="InterPro" id="IPR020013">
    <property type="entry name" value="Flagellar_FlgE/F/G"/>
</dbReference>
<dbReference type="InterPro" id="IPR010930">
    <property type="entry name" value="Flg_bb/hook_C_dom"/>
</dbReference>
<comment type="subcellular location">
    <subcellularLocation>
        <location evidence="2">Bacterial flagellum basal body</location>
    </subcellularLocation>
</comment>
<dbReference type="EMBL" id="LJJC01000006">
    <property type="protein sequence ID" value="KQL51090.1"/>
    <property type="molecule type" value="Genomic_DNA"/>
</dbReference>
<keyword evidence="2" id="KW-0975">Bacterial flagellum</keyword>
<comment type="caution">
    <text evidence="6">The sequence shown here is derived from an EMBL/GenBank/DDBJ whole genome shotgun (WGS) entry which is preliminary data.</text>
</comment>
<dbReference type="Proteomes" id="UP000051888">
    <property type="component" value="Unassembled WGS sequence"/>
</dbReference>